<dbReference type="PANTHER" id="PTHR43464">
    <property type="entry name" value="METHYLTRANSFERASE"/>
    <property type="match status" value="1"/>
</dbReference>
<dbReference type="Gene3D" id="3.40.50.150">
    <property type="entry name" value="Vaccinia Virus protein VP39"/>
    <property type="match status" value="1"/>
</dbReference>
<evidence type="ECO:0000256" key="2">
    <source>
        <dbReference type="ARBA" id="ARBA00022679"/>
    </source>
</evidence>
<dbReference type="AlphaFoldDB" id="A0A841ANW3"/>
<accession>A0A841ANW3</accession>
<evidence type="ECO:0000313" key="6">
    <source>
        <dbReference type="Proteomes" id="UP000536685"/>
    </source>
</evidence>
<gene>
    <name evidence="5" type="ORF">HD599_003210</name>
</gene>
<dbReference type="InterPro" id="IPR013216">
    <property type="entry name" value="Methyltransf_11"/>
</dbReference>
<dbReference type="PANTHER" id="PTHR43464:SF19">
    <property type="entry name" value="UBIQUINONE BIOSYNTHESIS O-METHYLTRANSFERASE, MITOCHONDRIAL"/>
    <property type="match status" value="1"/>
</dbReference>
<dbReference type="RefSeq" id="WP_184239479.1">
    <property type="nucleotide sequence ID" value="NZ_JACHMJ010000001.1"/>
</dbReference>
<dbReference type="GO" id="GO:0032259">
    <property type="term" value="P:methylation"/>
    <property type="evidence" value="ECO:0007669"/>
    <property type="project" value="UniProtKB-KW"/>
</dbReference>
<evidence type="ECO:0000313" key="5">
    <source>
        <dbReference type="EMBL" id="MBB5844887.1"/>
    </source>
</evidence>
<keyword evidence="1 5" id="KW-0489">Methyltransferase</keyword>
<dbReference type="CDD" id="cd02440">
    <property type="entry name" value="AdoMet_MTases"/>
    <property type="match status" value="1"/>
</dbReference>
<feature type="domain" description="Methyltransferase type 11" evidence="4">
    <location>
        <begin position="44"/>
        <end position="134"/>
    </location>
</feature>
<reference evidence="5 6" key="1">
    <citation type="submission" date="2020-08" db="EMBL/GenBank/DDBJ databases">
        <title>Sequencing the genomes of 1000 actinobacteria strains.</title>
        <authorList>
            <person name="Klenk H.-P."/>
        </authorList>
    </citation>
    <scope>NUCLEOTIDE SEQUENCE [LARGE SCALE GENOMIC DNA]</scope>
    <source>
        <strain evidence="5 6">DSM 105784</strain>
    </source>
</reference>
<dbReference type="SUPFAM" id="SSF53335">
    <property type="entry name" value="S-adenosyl-L-methionine-dependent methyltransferases"/>
    <property type="match status" value="1"/>
</dbReference>
<proteinExistence type="predicted"/>
<evidence type="ECO:0000256" key="3">
    <source>
        <dbReference type="ARBA" id="ARBA00022691"/>
    </source>
</evidence>
<dbReference type="GO" id="GO:0008757">
    <property type="term" value="F:S-adenosylmethionine-dependent methyltransferase activity"/>
    <property type="evidence" value="ECO:0007669"/>
    <property type="project" value="InterPro"/>
</dbReference>
<comment type="caution">
    <text evidence="5">The sequence shown here is derived from an EMBL/GenBank/DDBJ whole genome shotgun (WGS) entry which is preliminary data.</text>
</comment>
<dbReference type="Proteomes" id="UP000536685">
    <property type="component" value="Unassembled WGS sequence"/>
</dbReference>
<dbReference type="Pfam" id="PF08241">
    <property type="entry name" value="Methyltransf_11"/>
    <property type="match status" value="1"/>
</dbReference>
<evidence type="ECO:0000259" key="4">
    <source>
        <dbReference type="Pfam" id="PF08241"/>
    </source>
</evidence>
<dbReference type="InterPro" id="IPR029063">
    <property type="entry name" value="SAM-dependent_MTases_sf"/>
</dbReference>
<dbReference type="EMBL" id="JACHMJ010000001">
    <property type="protein sequence ID" value="MBB5844887.1"/>
    <property type="molecule type" value="Genomic_DNA"/>
</dbReference>
<name>A0A841ANW3_9MICO</name>
<protein>
    <submittedName>
        <fullName evidence="5">SAM-dependent methyltransferase</fullName>
    </submittedName>
</protein>
<keyword evidence="3" id="KW-0949">S-adenosyl-L-methionine</keyword>
<keyword evidence="6" id="KW-1185">Reference proteome</keyword>
<sequence length="250" mass="25517">MGDDGQDGWSALAGEWSELWGAAAEPAQRALVAASGVGAGSRVLDVGCGSGEFLRLLTGLGAVASGIDPAPGMVAAARAAAPLADVRVGDAETLPWADGSFDVVTAVNALQFAEDTVGALEEFARVTVDGGFVAVANWAEGALNDLDLIEAAVAEADGEEPQPDGDLRLAGGLEQALADAGFRVVTAGVVEVPWLAADDATLLRGVLLGEDASVVRDLASVVLTAAQRFRSGGGYRLVNRYRFAVGRIER</sequence>
<evidence type="ECO:0000256" key="1">
    <source>
        <dbReference type="ARBA" id="ARBA00022603"/>
    </source>
</evidence>
<organism evidence="5 6">
    <name type="scientific">Conyzicola lurida</name>
    <dbReference type="NCBI Taxonomy" id="1172621"/>
    <lineage>
        <taxon>Bacteria</taxon>
        <taxon>Bacillati</taxon>
        <taxon>Actinomycetota</taxon>
        <taxon>Actinomycetes</taxon>
        <taxon>Micrococcales</taxon>
        <taxon>Microbacteriaceae</taxon>
        <taxon>Conyzicola</taxon>
    </lineage>
</organism>
<keyword evidence="2 5" id="KW-0808">Transferase</keyword>